<dbReference type="Gene3D" id="2.60.120.10">
    <property type="entry name" value="Jelly Rolls"/>
    <property type="match status" value="1"/>
</dbReference>
<reference evidence="2 3" key="1">
    <citation type="submission" date="2017-07" db="EMBL/GenBank/DDBJ databases">
        <title>Complete genome sequences and comparative analysis of the novel pathogen Francisella opportunistica.</title>
        <authorList>
            <person name="Dietrich E.A."/>
            <person name="Kingry L.C."/>
            <person name="Petersen J.M."/>
        </authorList>
    </citation>
    <scope>NUCLEOTIDE SEQUENCE [LARGE SCALE GENOMIC DNA]</scope>
    <source>
        <strain evidence="2 3">14-2155</strain>
    </source>
</reference>
<evidence type="ECO:0000313" key="2">
    <source>
        <dbReference type="EMBL" id="AXH29862.1"/>
    </source>
</evidence>
<gene>
    <name evidence="2" type="ORF">CGC43_04330</name>
</gene>
<dbReference type="AlphaFoldDB" id="A0A345JRB6"/>
<dbReference type="InterPro" id="IPR013096">
    <property type="entry name" value="Cupin_2"/>
</dbReference>
<evidence type="ECO:0000313" key="3">
    <source>
        <dbReference type="Proteomes" id="UP000253862"/>
    </source>
</evidence>
<dbReference type="SUPFAM" id="SSF51182">
    <property type="entry name" value="RmlC-like cupins"/>
    <property type="match status" value="1"/>
</dbReference>
<dbReference type="InterPro" id="IPR047142">
    <property type="entry name" value="OryJ/VirC-like"/>
</dbReference>
<proteinExistence type="predicted"/>
<organism evidence="2 3">
    <name type="scientific">Francisella opportunistica</name>
    <dbReference type="NCBI Taxonomy" id="2016517"/>
    <lineage>
        <taxon>Bacteria</taxon>
        <taxon>Pseudomonadati</taxon>
        <taxon>Pseudomonadota</taxon>
        <taxon>Gammaproteobacteria</taxon>
        <taxon>Thiotrichales</taxon>
        <taxon>Francisellaceae</taxon>
        <taxon>Francisella</taxon>
    </lineage>
</organism>
<keyword evidence="3" id="KW-1185">Reference proteome</keyword>
<dbReference type="KEGG" id="foo:CGC45_04310"/>
<dbReference type="PANTHER" id="PTHR36156:SF2">
    <property type="entry name" value="CUPIN TYPE-2 DOMAIN-CONTAINING PROTEIN"/>
    <property type="match status" value="1"/>
</dbReference>
<accession>A0A345JRB6</accession>
<dbReference type="InterPro" id="IPR011051">
    <property type="entry name" value="RmlC_Cupin_sf"/>
</dbReference>
<feature type="domain" description="Cupin type-2" evidence="1">
    <location>
        <begin position="120"/>
        <end position="172"/>
    </location>
</feature>
<dbReference type="EMBL" id="CP022375">
    <property type="protein sequence ID" value="AXH29862.1"/>
    <property type="molecule type" value="Genomic_DNA"/>
</dbReference>
<dbReference type="RefSeq" id="WP_071629131.1">
    <property type="nucleotide sequence ID" value="NZ_CP022375.1"/>
</dbReference>
<name>A0A345JRB6_9GAMM</name>
<sequence>MVRRIITSTNQQGKSYIMEDSTVSNVQIPLANIDSNLKFHNLWVTNEMPVKINLQREEDPTKDVYVSTSPQKNGSMFRIVDYPPEHKLIDTVRNFSKEELEKFEKQVGVKLDYEANHPFMHSTKSIDFGIVLSGEIYLILDEEEVFLKAGDVVIQRGTNHSWANRSDNICQMAYVLLDAELISNKH</sequence>
<dbReference type="InterPro" id="IPR014710">
    <property type="entry name" value="RmlC-like_jellyroll"/>
</dbReference>
<dbReference type="OrthoDB" id="713485at2"/>
<dbReference type="CDD" id="cd02231">
    <property type="entry name" value="cupin_BLL6423-like"/>
    <property type="match status" value="1"/>
</dbReference>
<dbReference type="Pfam" id="PF07883">
    <property type="entry name" value="Cupin_2"/>
    <property type="match status" value="1"/>
</dbReference>
<protein>
    <submittedName>
        <fullName evidence="2">Cupin domain-containing protein</fullName>
    </submittedName>
</protein>
<dbReference type="PANTHER" id="PTHR36156">
    <property type="entry name" value="SLR2101 PROTEIN"/>
    <property type="match status" value="1"/>
</dbReference>
<evidence type="ECO:0000259" key="1">
    <source>
        <dbReference type="Pfam" id="PF07883"/>
    </source>
</evidence>
<dbReference type="Proteomes" id="UP000253862">
    <property type="component" value="Chromosome"/>
</dbReference>